<dbReference type="GO" id="GO:0016616">
    <property type="term" value="F:oxidoreductase activity, acting on the CH-OH group of donors, NAD or NADP as acceptor"/>
    <property type="evidence" value="ECO:0007669"/>
    <property type="project" value="TreeGrafter"/>
</dbReference>
<evidence type="ECO:0000256" key="3">
    <source>
        <dbReference type="RuleBase" id="RU000363"/>
    </source>
</evidence>
<dbReference type="PRINTS" id="PR00080">
    <property type="entry name" value="SDRFAMILY"/>
</dbReference>
<sequence length="335" mass="36837">MLAGAYVALLQAPSSYDAPTFLPLSGDPYALLIRVLKWTLAACLIREINSMLNAWAENRWLVTNDKSSWQWNQELAVVTGGSNGIGAAVVKELVSHGVKVAVLDIQSLSEAFQNDESDLVSFYQCDLTSRDAVHRAAEALRSDHGSPSILINNAGIANSCSILDLSPKLLQTLVGLNLISHWYIVQEFLPDMLAKRKGHIMSTASMAAFLGMANAGDYAATKAALTAFHETLTQELKHRYKVPQIKTSIVYPFWTRTRLNVSLDGQFRKTFHEVKDVAKIMVNQIIAARSGQLILGPKLAPFVRVMPMWLQEAVRDTQAYIIPPENVTTAVGVDS</sequence>
<dbReference type="InterPro" id="IPR002347">
    <property type="entry name" value="SDR_fam"/>
</dbReference>
<dbReference type="SUPFAM" id="SSF51735">
    <property type="entry name" value="NAD(P)-binding Rossmann-fold domains"/>
    <property type="match status" value="1"/>
</dbReference>
<dbReference type="Gene3D" id="3.40.50.720">
    <property type="entry name" value="NAD(P)-binding Rossmann-like Domain"/>
    <property type="match status" value="1"/>
</dbReference>
<dbReference type="PRINTS" id="PR00081">
    <property type="entry name" value="GDHRDH"/>
</dbReference>
<dbReference type="PANTHER" id="PTHR24322:SF736">
    <property type="entry name" value="RETINOL DEHYDROGENASE 10"/>
    <property type="match status" value="1"/>
</dbReference>
<evidence type="ECO:0000256" key="2">
    <source>
        <dbReference type="ARBA" id="ARBA00023002"/>
    </source>
</evidence>
<dbReference type="Proteomes" id="UP000800036">
    <property type="component" value="Unassembled WGS sequence"/>
</dbReference>
<dbReference type="Pfam" id="PF00106">
    <property type="entry name" value="adh_short"/>
    <property type="match status" value="1"/>
</dbReference>
<evidence type="ECO:0000313" key="5">
    <source>
        <dbReference type="Proteomes" id="UP000800036"/>
    </source>
</evidence>
<dbReference type="InterPro" id="IPR036291">
    <property type="entry name" value="NAD(P)-bd_dom_sf"/>
</dbReference>
<name>A0A6A5VJI7_9PLEO</name>
<dbReference type="OrthoDB" id="10253736at2759"/>
<dbReference type="AlphaFoldDB" id="A0A6A5VJI7"/>
<comment type="similarity">
    <text evidence="1 3">Belongs to the short-chain dehydrogenases/reductases (SDR) family.</text>
</comment>
<proteinExistence type="inferred from homology"/>
<gene>
    <name evidence="4" type="ORF">BU23DRAFT_453048</name>
</gene>
<reference evidence="4" key="1">
    <citation type="journal article" date="2020" name="Stud. Mycol.">
        <title>101 Dothideomycetes genomes: a test case for predicting lifestyles and emergence of pathogens.</title>
        <authorList>
            <person name="Haridas S."/>
            <person name="Albert R."/>
            <person name="Binder M."/>
            <person name="Bloem J."/>
            <person name="Labutti K."/>
            <person name="Salamov A."/>
            <person name="Andreopoulos B."/>
            <person name="Baker S."/>
            <person name="Barry K."/>
            <person name="Bills G."/>
            <person name="Bluhm B."/>
            <person name="Cannon C."/>
            <person name="Castanera R."/>
            <person name="Culley D."/>
            <person name="Daum C."/>
            <person name="Ezra D."/>
            <person name="Gonzalez J."/>
            <person name="Henrissat B."/>
            <person name="Kuo A."/>
            <person name="Liang C."/>
            <person name="Lipzen A."/>
            <person name="Lutzoni F."/>
            <person name="Magnuson J."/>
            <person name="Mondo S."/>
            <person name="Nolan M."/>
            <person name="Ohm R."/>
            <person name="Pangilinan J."/>
            <person name="Park H.-J."/>
            <person name="Ramirez L."/>
            <person name="Alfaro M."/>
            <person name="Sun H."/>
            <person name="Tritt A."/>
            <person name="Yoshinaga Y."/>
            <person name="Zwiers L.-H."/>
            <person name="Turgeon B."/>
            <person name="Goodwin S."/>
            <person name="Spatafora J."/>
            <person name="Crous P."/>
            <person name="Grigoriev I."/>
        </authorList>
    </citation>
    <scope>NUCLEOTIDE SEQUENCE</scope>
    <source>
        <strain evidence="4">CBS 107.79</strain>
    </source>
</reference>
<protein>
    <submittedName>
        <fullName evidence="4">NAD(P)-binding protein</fullName>
    </submittedName>
</protein>
<organism evidence="4 5">
    <name type="scientific">Bimuria novae-zelandiae CBS 107.79</name>
    <dbReference type="NCBI Taxonomy" id="1447943"/>
    <lineage>
        <taxon>Eukaryota</taxon>
        <taxon>Fungi</taxon>
        <taxon>Dikarya</taxon>
        <taxon>Ascomycota</taxon>
        <taxon>Pezizomycotina</taxon>
        <taxon>Dothideomycetes</taxon>
        <taxon>Pleosporomycetidae</taxon>
        <taxon>Pleosporales</taxon>
        <taxon>Massarineae</taxon>
        <taxon>Didymosphaeriaceae</taxon>
        <taxon>Bimuria</taxon>
    </lineage>
</organism>
<keyword evidence="2" id="KW-0560">Oxidoreductase</keyword>
<dbReference type="EMBL" id="ML976663">
    <property type="protein sequence ID" value="KAF1977391.1"/>
    <property type="molecule type" value="Genomic_DNA"/>
</dbReference>
<keyword evidence="5" id="KW-1185">Reference proteome</keyword>
<evidence type="ECO:0000256" key="1">
    <source>
        <dbReference type="ARBA" id="ARBA00006484"/>
    </source>
</evidence>
<dbReference type="PANTHER" id="PTHR24322">
    <property type="entry name" value="PKSB"/>
    <property type="match status" value="1"/>
</dbReference>
<accession>A0A6A5VJI7</accession>
<evidence type="ECO:0000313" key="4">
    <source>
        <dbReference type="EMBL" id="KAF1977391.1"/>
    </source>
</evidence>